<reference evidence="6" key="1">
    <citation type="submission" date="2021-02" db="EMBL/GenBank/DDBJ databases">
        <authorList>
            <person name="Nowell W R."/>
        </authorList>
    </citation>
    <scope>NUCLEOTIDE SEQUENCE</scope>
</reference>
<evidence type="ECO:0000256" key="5">
    <source>
        <dbReference type="SAM" id="Phobius"/>
    </source>
</evidence>
<dbReference type="Gene3D" id="1.20.1250.20">
    <property type="entry name" value="MFS general substrate transporter like domains"/>
    <property type="match status" value="1"/>
</dbReference>
<dbReference type="GO" id="GO:0008521">
    <property type="term" value="F:acetyl-CoA transmembrane transporter activity"/>
    <property type="evidence" value="ECO:0007669"/>
    <property type="project" value="InterPro"/>
</dbReference>
<feature type="transmembrane region" description="Helical" evidence="5">
    <location>
        <begin position="386"/>
        <end position="410"/>
    </location>
</feature>
<dbReference type="PANTHER" id="PTHR12778:SF9">
    <property type="entry name" value="ACETYL-COENZYME A TRANSPORTER 1"/>
    <property type="match status" value="1"/>
</dbReference>
<feature type="transmembrane region" description="Helical" evidence="5">
    <location>
        <begin position="259"/>
        <end position="278"/>
    </location>
</feature>
<keyword evidence="7" id="KW-1185">Reference proteome</keyword>
<dbReference type="AlphaFoldDB" id="A0A815US05"/>
<dbReference type="PANTHER" id="PTHR12778">
    <property type="entry name" value="SOLUTE CARRIER FAMILY 33 ACETYL-COA TRANSPORTER -RELATED"/>
    <property type="match status" value="1"/>
</dbReference>
<name>A0A815US05_9BILA</name>
<sequence length="485" mass="55184">MSVKRSVLIWRILLILILYALQGLIQGFIVSIPLYLASYSASWKEQGTFSWVSYPFSFKILWAPLIDSIYSRRIGGRHRTWLIPVQILIGIILIVLSFYLEFLLVNLQVVTLAIVFFSLCFLIATQDVVVDGWSVLLFTNSNPQWSSTCQSIGEMIGRFISTTVLMTLESAHFTNKYIRQPLSLPHRPYGLFSLQQFTLFWGVAFIIVSIIMIIFTICKNQSNKVNNENIQDVQEIKPKLFQTYLAILKLFKKPCLRQFALILLTFNVGFAATYYMTNLTLVEHGITRDIVALINGPLLVIHIVVPLCMSRIRHPLLWFARGYIPRLFGSIILAIFICFTPQILHTSYYYPILILLLCLNEGLVYIITVSRVGIYARISDPHIASTYMTLLATISNLGQSISSTVVLYLANWLPKLHAYSIEVGICFILGCIWIGFMWRLMTRLDQLPREEWHLTSSPSIPISTSTTHSQANIIEGSVNVIGVNP</sequence>
<comment type="caution">
    <text evidence="6">The sequence shown here is derived from an EMBL/GenBank/DDBJ whole genome shotgun (WGS) entry which is preliminary data.</text>
</comment>
<keyword evidence="3 5" id="KW-1133">Transmembrane helix</keyword>
<dbReference type="OrthoDB" id="6415790at2759"/>
<evidence type="ECO:0008006" key="8">
    <source>
        <dbReference type="Google" id="ProtNLM"/>
    </source>
</evidence>
<comment type="subcellular location">
    <subcellularLocation>
        <location evidence="1">Membrane</location>
        <topology evidence="1">Multi-pass membrane protein</topology>
    </subcellularLocation>
</comment>
<evidence type="ECO:0000256" key="1">
    <source>
        <dbReference type="ARBA" id="ARBA00004141"/>
    </source>
</evidence>
<dbReference type="InterPro" id="IPR004752">
    <property type="entry name" value="AmpG_permease/AT-1"/>
</dbReference>
<evidence type="ECO:0000313" key="7">
    <source>
        <dbReference type="Proteomes" id="UP000663832"/>
    </source>
</evidence>
<feature type="transmembrane region" description="Helical" evidence="5">
    <location>
        <begin position="81"/>
        <end position="100"/>
    </location>
</feature>
<dbReference type="InterPro" id="IPR024371">
    <property type="entry name" value="AcetylCoA_trans_1-like"/>
</dbReference>
<keyword evidence="4 5" id="KW-0472">Membrane</keyword>
<dbReference type="GO" id="GO:0016020">
    <property type="term" value="C:membrane"/>
    <property type="evidence" value="ECO:0007669"/>
    <property type="project" value="UniProtKB-SubCell"/>
</dbReference>
<accession>A0A815US05</accession>
<organism evidence="6 7">
    <name type="scientific">Adineta steineri</name>
    <dbReference type="NCBI Taxonomy" id="433720"/>
    <lineage>
        <taxon>Eukaryota</taxon>
        <taxon>Metazoa</taxon>
        <taxon>Spiralia</taxon>
        <taxon>Gnathifera</taxon>
        <taxon>Rotifera</taxon>
        <taxon>Eurotatoria</taxon>
        <taxon>Bdelloidea</taxon>
        <taxon>Adinetida</taxon>
        <taxon>Adinetidae</taxon>
        <taxon>Adineta</taxon>
    </lineage>
</organism>
<evidence type="ECO:0000256" key="4">
    <source>
        <dbReference type="ARBA" id="ARBA00023136"/>
    </source>
</evidence>
<proteinExistence type="predicted"/>
<dbReference type="GO" id="GO:0035348">
    <property type="term" value="P:acetyl-CoA transmembrane transport"/>
    <property type="evidence" value="ECO:0007669"/>
    <property type="project" value="InterPro"/>
</dbReference>
<dbReference type="SUPFAM" id="SSF103473">
    <property type="entry name" value="MFS general substrate transporter"/>
    <property type="match status" value="1"/>
</dbReference>
<feature type="transmembrane region" description="Helical" evidence="5">
    <location>
        <begin position="416"/>
        <end position="438"/>
    </location>
</feature>
<dbReference type="Pfam" id="PF13000">
    <property type="entry name" value="Acatn"/>
    <property type="match status" value="2"/>
</dbReference>
<protein>
    <recommendedName>
        <fullName evidence="8">Acetyl-coenzyme A transporter 1</fullName>
    </recommendedName>
</protein>
<feature type="transmembrane region" description="Helical" evidence="5">
    <location>
        <begin position="324"/>
        <end position="344"/>
    </location>
</feature>
<dbReference type="EMBL" id="CAJNOM010000628">
    <property type="protein sequence ID" value="CAF1526693.1"/>
    <property type="molecule type" value="Genomic_DNA"/>
</dbReference>
<gene>
    <name evidence="6" type="ORF">QVE165_LOCUS45191</name>
</gene>
<keyword evidence="2 5" id="KW-0812">Transmembrane</keyword>
<feature type="transmembrane region" description="Helical" evidence="5">
    <location>
        <begin position="198"/>
        <end position="218"/>
    </location>
</feature>
<evidence type="ECO:0000256" key="3">
    <source>
        <dbReference type="ARBA" id="ARBA00022989"/>
    </source>
</evidence>
<dbReference type="Proteomes" id="UP000663832">
    <property type="component" value="Unassembled WGS sequence"/>
</dbReference>
<dbReference type="InterPro" id="IPR036259">
    <property type="entry name" value="MFS_trans_sf"/>
</dbReference>
<feature type="transmembrane region" description="Helical" evidence="5">
    <location>
        <begin position="112"/>
        <end position="138"/>
    </location>
</feature>
<evidence type="ECO:0000313" key="6">
    <source>
        <dbReference type="EMBL" id="CAF1526693.1"/>
    </source>
</evidence>
<evidence type="ECO:0000256" key="2">
    <source>
        <dbReference type="ARBA" id="ARBA00022692"/>
    </source>
</evidence>
<feature type="transmembrane region" description="Helical" evidence="5">
    <location>
        <begin position="12"/>
        <end position="36"/>
    </location>
</feature>
<feature type="transmembrane region" description="Helical" evidence="5">
    <location>
        <begin position="350"/>
        <end position="374"/>
    </location>
</feature>
<feature type="transmembrane region" description="Helical" evidence="5">
    <location>
        <begin position="290"/>
        <end position="312"/>
    </location>
</feature>